<feature type="transmembrane region" description="Helical" evidence="1">
    <location>
        <begin position="7"/>
        <end position="24"/>
    </location>
</feature>
<sequence>MLILKRIITILFSFFVVVLIVDPADKIFHLKIPLFLSIMFCWILYKVKTKIKYKIDSIRIIIALITITLFGILTAFFQNNDVDYSFSIGFLKSICILFVLIVVIDLGLEADVTLNKYSILIPGLTIPFYFVSIYNPIVFSVIYDYVVIDKQVGLFAERNFYGYNLLSVYYKTSPILVFPLSFFCDKLIYGKNKFASLFLVITFFSSLIISGTRANIVSATIILLYYFYLYLNKKKNALYSIFAIASFFFLFITFLLSLSFGEKEASSEIKAGHFNSFLDNTASNPQYLIWGQGLGSKYYSQGVGEFTTQTELTYFDLVRFFGFPLAILFMICIVYPLIYLIINKKITDRNRYCIIAFLTYLFISGTNPLLISSTGMLIIVVMYSLLDEKSSKSRTAL</sequence>
<evidence type="ECO:0000256" key="1">
    <source>
        <dbReference type="SAM" id="Phobius"/>
    </source>
</evidence>
<feature type="transmembrane region" description="Helical" evidence="1">
    <location>
        <begin position="59"/>
        <end position="78"/>
    </location>
</feature>
<accession>A0A495RQK2</accession>
<dbReference type="EMBL" id="RBXA01000005">
    <property type="protein sequence ID" value="RKS89745.1"/>
    <property type="molecule type" value="Genomic_DNA"/>
</dbReference>
<comment type="caution">
    <text evidence="2">The sequence shown here is derived from an EMBL/GenBank/DDBJ whole genome shotgun (WGS) entry which is preliminary data.</text>
</comment>
<evidence type="ECO:0000313" key="3">
    <source>
        <dbReference type="Proteomes" id="UP000280091"/>
    </source>
</evidence>
<keyword evidence="1" id="KW-1133">Transmembrane helix</keyword>
<name>A0A495RQK2_9FLAO</name>
<gene>
    <name evidence="2" type="ORF">BC952_2923</name>
</gene>
<feature type="transmembrane region" description="Helical" evidence="1">
    <location>
        <begin position="238"/>
        <end position="260"/>
    </location>
</feature>
<dbReference type="AlphaFoldDB" id="A0A495RQK2"/>
<feature type="transmembrane region" description="Helical" evidence="1">
    <location>
        <begin position="120"/>
        <end position="143"/>
    </location>
</feature>
<feature type="transmembrane region" description="Helical" evidence="1">
    <location>
        <begin position="354"/>
        <end position="386"/>
    </location>
</feature>
<keyword evidence="1" id="KW-0472">Membrane</keyword>
<evidence type="ECO:0000313" key="2">
    <source>
        <dbReference type="EMBL" id="RKS89745.1"/>
    </source>
</evidence>
<feature type="transmembrane region" description="Helical" evidence="1">
    <location>
        <begin position="320"/>
        <end position="342"/>
    </location>
</feature>
<dbReference type="Proteomes" id="UP000280091">
    <property type="component" value="Unassembled WGS sequence"/>
</dbReference>
<evidence type="ECO:0008006" key="4">
    <source>
        <dbReference type="Google" id="ProtNLM"/>
    </source>
</evidence>
<feature type="transmembrane region" description="Helical" evidence="1">
    <location>
        <begin position="163"/>
        <end position="182"/>
    </location>
</feature>
<protein>
    <recommendedName>
        <fullName evidence="4">O-antigen ligase-like membrane protein</fullName>
    </recommendedName>
</protein>
<feature type="transmembrane region" description="Helical" evidence="1">
    <location>
        <begin position="194"/>
        <end position="210"/>
    </location>
</feature>
<keyword evidence="1" id="KW-0812">Transmembrane</keyword>
<dbReference type="RefSeq" id="WP_121366202.1">
    <property type="nucleotide sequence ID" value="NZ_RBXA01000005.1"/>
</dbReference>
<organism evidence="2 3">
    <name type="scientific">Flavobacterium limicola</name>
    <dbReference type="NCBI Taxonomy" id="180441"/>
    <lineage>
        <taxon>Bacteria</taxon>
        <taxon>Pseudomonadati</taxon>
        <taxon>Bacteroidota</taxon>
        <taxon>Flavobacteriia</taxon>
        <taxon>Flavobacteriales</taxon>
        <taxon>Flavobacteriaceae</taxon>
        <taxon>Flavobacterium</taxon>
    </lineage>
</organism>
<reference evidence="2 3" key="1">
    <citation type="submission" date="2018-10" db="EMBL/GenBank/DDBJ databases">
        <title>Genomic Encyclopedia of Archaeal and Bacterial Type Strains, Phase II (KMG-II): from individual species to whole genera.</title>
        <authorList>
            <person name="Goeker M."/>
        </authorList>
    </citation>
    <scope>NUCLEOTIDE SEQUENCE [LARGE SCALE GENOMIC DNA]</scope>
    <source>
        <strain evidence="2 3">DSM 15094</strain>
    </source>
</reference>
<feature type="transmembrane region" description="Helical" evidence="1">
    <location>
        <begin position="84"/>
        <end position="108"/>
    </location>
</feature>
<dbReference type="OrthoDB" id="1086376at2"/>
<keyword evidence="3" id="KW-1185">Reference proteome</keyword>
<proteinExistence type="predicted"/>